<dbReference type="EMBL" id="JABMOJ010000218">
    <property type="protein sequence ID" value="NQV64882.1"/>
    <property type="molecule type" value="Genomic_DNA"/>
</dbReference>
<dbReference type="GO" id="GO:0097176">
    <property type="term" value="P:epoxide metabolic process"/>
    <property type="evidence" value="ECO:0007669"/>
    <property type="project" value="TreeGrafter"/>
</dbReference>
<reference evidence="6" key="1">
    <citation type="submission" date="2020-05" db="EMBL/GenBank/DDBJ databases">
        <title>Sulfur intermediates as new biogeochemical hubs in an aquatic model microbial ecosystem.</title>
        <authorList>
            <person name="Vigneron A."/>
        </authorList>
    </citation>
    <scope>NUCLEOTIDE SEQUENCE</scope>
    <source>
        <strain evidence="6">Bin.250</strain>
    </source>
</reference>
<proteinExistence type="inferred from homology"/>
<name>A0A972VYD2_9GAMM</name>
<accession>A0A972VYD2</accession>
<evidence type="ECO:0000256" key="2">
    <source>
        <dbReference type="ARBA" id="ARBA00022797"/>
    </source>
</evidence>
<evidence type="ECO:0000259" key="5">
    <source>
        <dbReference type="Pfam" id="PF06441"/>
    </source>
</evidence>
<gene>
    <name evidence="6" type="ORF">HQ497_05900</name>
</gene>
<dbReference type="Proteomes" id="UP000754644">
    <property type="component" value="Unassembled WGS sequence"/>
</dbReference>
<dbReference type="Pfam" id="PF06441">
    <property type="entry name" value="EHN"/>
    <property type="match status" value="1"/>
</dbReference>
<feature type="domain" description="Epoxide hydrolase N-terminal" evidence="5">
    <location>
        <begin position="3"/>
        <end position="107"/>
    </location>
</feature>
<keyword evidence="3 6" id="KW-0378">Hydrolase</keyword>
<dbReference type="Gene3D" id="3.40.50.1820">
    <property type="entry name" value="alpha/beta hydrolase"/>
    <property type="match status" value="1"/>
</dbReference>
<dbReference type="PIRSF" id="PIRSF001112">
    <property type="entry name" value="Epoxide_hydrolase"/>
    <property type="match status" value="1"/>
</dbReference>
<comment type="caution">
    <text evidence="6">The sequence shown here is derived from an EMBL/GenBank/DDBJ whole genome shotgun (WGS) entry which is preliminary data.</text>
</comment>
<dbReference type="PANTHER" id="PTHR21661">
    <property type="entry name" value="EPOXIDE HYDROLASE 1-RELATED"/>
    <property type="match status" value="1"/>
</dbReference>
<organism evidence="6 7">
    <name type="scientific">SAR86 cluster bacterium</name>
    <dbReference type="NCBI Taxonomy" id="2030880"/>
    <lineage>
        <taxon>Bacteria</taxon>
        <taxon>Pseudomonadati</taxon>
        <taxon>Pseudomonadota</taxon>
        <taxon>Gammaproteobacteria</taxon>
        <taxon>SAR86 cluster</taxon>
    </lineage>
</organism>
<keyword evidence="2" id="KW-0058">Aromatic hydrocarbons catabolism</keyword>
<feature type="active site" description="Proton acceptor" evidence="4">
    <location>
        <position position="360"/>
    </location>
</feature>
<dbReference type="InterPro" id="IPR000639">
    <property type="entry name" value="Epox_hydrolase-like"/>
</dbReference>
<evidence type="ECO:0000313" key="6">
    <source>
        <dbReference type="EMBL" id="NQV64882.1"/>
    </source>
</evidence>
<dbReference type="InterPro" id="IPR016292">
    <property type="entry name" value="Epoxide_hydrolase"/>
</dbReference>
<dbReference type="GO" id="GO:0004301">
    <property type="term" value="F:epoxide hydrolase activity"/>
    <property type="evidence" value="ECO:0007669"/>
    <property type="project" value="TreeGrafter"/>
</dbReference>
<dbReference type="InterPro" id="IPR010497">
    <property type="entry name" value="Epoxide_hydro_N"/>
</dbReference>
<evidence type="ECO:0000256" key="3">
    <source>
        <dbReference type="ARBA" id="ARBA00022801"/>
    </source>
</evidence>
<dbReference type="AlphaFoldDB" id="A0A972VYD2"/>
<dbReference type="PANTHER" id="PTHR21661:SF35">
    <property type="entry name" value="EPOXIDE HYDROLASE"/>
    <property type="match status" value="1"/>
</dbReference>
<protein>
    <submittedName>
        <fullName evidence="6">Alpha/beta fold hydrolase</fullName>
    </submittedName>
</protein>
<evidence type="ECO:0000256" key="1">
    <source>
        <dbReference type="ARBA" id="ARBA00010088"/>
    </source>
</evidence>
<evidence type="ECO:0000313" key="7">
    <source>
        <dbReference type="Proteomes" id="UP000754644"/>
    </source>
</evidence>
<dbReference type="InterPro" id="IPR029058">
    <property type="entry name" value="AB_hydrolase_fold"/>
</dbReference>
<dbReference type="PRINTS" id="PR00412">
    <property type="entry name" value="EPOXHYDRLASE"/>
</dbReference>
<feature type="active site" description="Nucleophile" evidence="4">
    <location>
        <position position="176"/>
    </location>
</feature>
<sequence length="383" mass="43410">MKISPFKIDIDAAVITDLHQRLRNTRWPDEIGQDWQYGTDRQWLQSLCQYWLEQYDWRQQEAKLNHFEHFTAEIDDQSLHFIHARSPHAEALPLIMTHGWPGSIVEFSRILPMLTHPEQFGGTAADAFHVVCPSIPGYGFSSAPSSPGFDQKCVAAGHVRLMAELGYDRYGAQGGDWGSAISSWTAVLAPEQVCGIHLTLVFAGYPKHLPKPFAGVTDRERRVLSERQTLMTDGTGYQAIQGSRPQTLGYGLHDSPSGLAAWISEIFHFWTDCHGQLENSVSRDELLTNIMLYWVTGTITSSTRLYYESNHVGNNLFEHGRIETPTGCTMFPAELYQPPRSWAEELYNIQHWTLQPAGGHFAALEQPELLAADMRTFFQKFRL</sequence>
<feature type="active site" description="Proton donor" evidence="4">
    <location>
        <position position="306"/>
    </location>
</feature>
<comment type="similarity">
    <text evidence="1">Belongs to the peptidase S33 family.</text>
</comment>
<dbReference type="SUPFAM" id="SSF53474">
    <property type="entry name" value="alpha/beta-Hydrolases"/>
    <property type="match status" value="1"/>
</dbReference>
<evidence type="ECO:0000256" key="4">
    <source>
        <dbReference type="PIRSR" id="PIRSR001112-1"/>
    </source>
</evidence>